<comment type="subcellular location">
    <subcellularLocation>
        <location evidence="1">Secreted</location>
    </subcellularLocation>
</comment>
<reference evidence="5" key="1">
    <citation type="journal article" date="2019" name="Int. J. Syst. Evol. Microbiol.">
        <title>The Global Catalogue of Microorganisms (GCM) 10K type strain sequencing project: providing services to taxonomists for standard genome sequencing and annotation.</title>
        <authorList>
            <consortium name="The Broad Institute Genomics Platform"/>
            <consortium name="The Broad Institute Genome Sequencing Center for Infectious Disease"/>
            <person name="Wu L."/>
            <person name="Ma J."/>
        </authorList>
    </citation>
    <scope>NUCLEOTIDE SEQUENCE [LARGE SCALE GENOMIC DNA]</scope>
    <source>
        <strain evidence="5">CCUG 54356</strain>
    </source>
</reference>
<dbReference type="Gene3D" id="2.180.10.10">
    <property type="entry name" value="RHS repeat-associated core"/>
    <property type="match status" value="2"/>
</dbReference>
<dbReference type="InterPro" id="IPR022385">
    <property type="entry name" value="Rhs_assc_core"/>
</dbReference>
<dbReference type="PANTHER" id="PTHR32305">
    <property type="match status" value="1"/>
</dbReference>
<dbReference type="NCBIfam" id="TIGR03696">
    <property type="entry name" value="Rhs_assc_core"/>
    <property type="match status" value="1"/>
</dbReference>
<evidence type="ECO:0000313" key="5">
    <source>
        <dbReference type="Proteomes" id="UP001597264"/>
    </source>
</evidence>
<evidence type="ECO:0000313" key="4">
    <source>
        <dbReference type="EMBL" id="MFD1215711.1"/>
    </source>
</evidence>
<sequence>MPEESDYGDYDIRWKLPSGSVTSYKLERRCKLGGATCGVAGWHEIEPTGGPLSRIFEARGDIADKYQYRVKGCNVDACANSWATTAWIDVHNLEGVAPAVSLTSATSPGSIEYDASVTYQGDAAVSVPVEVAPGVNGLMPNVGIHYSGARYRERNNEVLPEDILGYGWRISGMSAIRRCVKNRPAEDSIELDTTDSICLDGEPLVLVSGAHWQAGATYRTLRDSFRLIELKVLNGKTWFQVSEPSGEVKEYGKTADSRLKAGSSVHFGWTLNRVEDSFGNEINYLYHRDTVEGINYPLEITYGNNADAKIEFLYGTRNDAPPQPLSHGEIEQEQLVLLHHIKVSLDGNLQREYRLITEPDTEEYRRLKYVQLCGYGEFGQSSECLEPLSIGWLDPDGENPIDIKTGVGEVTDGLGKTTQFHHAMMREGSVDGLFSERPFGEGVVPPGVKLLDPVNGEYRCVVTEVHRSNGFADGWHVTRYSYQGTGLVSENHWGFLGYYAQKIADAETGVVTYKQFRSDFPYIGKVARIEQYEGNYDDNLQRLTAQQFHYQSLSLDVVGGSTLYPFVKQKLQVQLENNEVIGYVAEETDLTTELISGYGELIDGEVHTKVYAQDAQVSAPGSTWGDVSVTSFSEVERTTESVFTLDNRVSPWIVGFVSGKAVNHYDGASDLAPDRSQIVTAIPYQGSNKVGAVTRFPEDPDLELSTTYTYDGYGNVLTETTFGVNVDTRTASASGYIDARYPSQLTNALEQPMTVTYDKRFGAPKKITNANSKLTETTYDEFGREISRKNIDGVEFTTSYSVCYSSTCPVYNNVITAYKVTTSSPVTPLSERYFDILGRPVQLDVESFDGTKVSRKEYNYDEAGRLYLETEPYYENETKPISIYKYDIRNRIESIQKAAGGEVRATYSPLSSEGKVKVTVEEDVYDHGGSFVETQKKVSHYNVAGDLVETIDAFGTVDQVSTVYEHDGMGLLESVVINGDPATESTFDYDAAGNRTFLSDPNLGTVTTTYTALNEVWNQIDGKLQEIDYRYDKLGRIVEKTNSDGVAHWNYDPEGAIGQLANTVYTEDGVEIFRESYFYIDSKVDYKTTALVAGGLSKSYRHDYDYDGLGRLQYITYPSGVEAHYQYNSAGYLEAITDGSSTLKSIVDTTAGGHSIAETYGNGVATSRVYDPMTGQLESIATLGASTIQDNTYEWRTNGTLESRVSSVGAVKREEFTYDSINRLKTSDTRVDGSLIRSLSNEYDKLGNILSKTSTNSEYASVSGYQYGQGGNAGRNAVSYVSVNGEGYNLHYDNNGAITRYDAVSGDDKWITWNGRHLPTEITVGSSKSTETPTARDRFKYGPSGQRFYRESAWWDEASQSMQSEKVFIVGGYEDVLPANDPDYQRIQKVQIEKNIQHVALTDIAGISFGTFEYIHRDHLGSIEKVTDETGNIILDSSFDAFGSRRDTSWQSEISASDLESVLTAQGLTTKRGFTGHEHLDRTGLIHMNGRLYDPTLGRFLSPDPFVQAPANSQSWNRYSYVFNSPLNFTDPSGFIGIRQKFHDSTGGGSSDGWDVYVVGNRLGSGFKETTWNDVIREYGNYYDNRRTPGEEIAIASSTDGEDETIDEVVCNADPETGECAQEDPQFNSNDPNYHEYELRTQICHTMTTSCTAQNVYSALKRFPAPGYDGTSSVENGQVANVPGLGHVTHIVNDDRMSVVNVTMGDHLLYPGKVVRSVVVEGPKIYVNTYGDGTGPLGTMNEILDNVVWEPVDWKIRNAIYNE</sequence>
<dbReference type="RefSeq" id="WP_230437555.1">
    <property type="nucleotide sequence ID" value="NZ_CP087715.1"/>
</dbReference>
<comment type="caution">
    <text evidence="4">The sequence shown here is derived from an EMBL/GenBank/DDBJ whole genome shotgun (WGS) entry which is preliminary data.</text>
</comment>
<gene>
    <name evidence="4" type="ORF">ACFQ2X_03800</name>
</gene>
<evidence type="ECO:0000256" key="2">
    <source>
        <dbReference type="ARBA" id="ARBA00022525"/>
    </source>
</evidence>
<proteinExistence type="predicted"/>
<dbReference type="InterPro" id="IPR050708">
    <property type="entry name" value="T6SS_VgrG/RHS"/>
</dbReference>
<accession>A0ABW3U8A3</accession>
<keyword evidence="2" id="KW-0964">Secreted</keyword>
<organism evidence="4 5">
    <name type="scientific">Microbulbifer celer</name>
    <dbReference type="NCBI Taxonomy" id="435905"/>
    <lineage>
        <taxon>Bacteria</taxon>
        <taxon>Pseudomonadati</taxon>
        <taxon>Pseudomonadota</taxon>
        <taxon>Gammaproteobacteria</taxon>
        <taxon>Cellvibrionales</taxon>
        <taxon>Microbulbiferaceae</taxon>
        <taxon>Microbulbifer</taxon>
    </lineage>
</organism>
<dbReference type="InterPro" id="IPR003284">
    <property type="entry name" value="Sal_SpvB"/>
</dbReference>
<evidence type="ECO:0000256" key="3">
    <source>
        <dbReference type="ARBA" id="ARBA00023026"/>
    </source>
</evidence>
<dbReference type="Pfam" id="PF03534">
    <property type="entry name" value="SpvB"/>
    <property type="match status" value="1"/>
</dbReference>
<keyword evidence="3" id="KW-0843">Virulence</keyword>
<evidence type="ECO:0000256" key="1">
    <source>
        <dbReference type="ARBA" id="ARBA00004613"/>
    </source>
</evidence>
<protein>
    <submittedName>
        <fullName evidence="4">RHS repeat-associated core domain-containing protein</fullName>
    </submittedName>
</protein>
<keyword evidence="5" id="KW-1185">Reference proteome</keyword>
<name>A0ABW3U8A3_9GAMM</name>
<dbReference type="PANTHER" id="PTHR32305:SF15">
    <property type="entry name" value="PROTEIN RHSA-RELATED"/>
    <property type="match status" value="1"/>
</dbReference>
<dbReference type="EMBL" id="JBHTLR010000004">
    <property type="protein sequence ID" value="MFD1215711.1"/>
    <property type="molecule type" value="Genomic_DNA"/>
</dbReference>
<dbReference type="Proteomes" id="UP001597264">
    <property type="component" value="Unassembled WGS sequence"/>
</dbReference>